<organism evidence="2">
    <name type="scientific">marine sediment metagenome</name>
    <dbReference type="NCBI Taxonomy" id="412755"/>
    <lineage>
        <taxon>unclassified sequences</taxon>
        <taxon>metagenomes</taxon>
        <taxon>ecological metagenomes</taxon>
    </lineage>
</organism>
<name>A0A0F9GQZ9_9ZZZZ</name>
<proteinExistence type="predicted"/>
<sequence>MAMTARSGAMSAVEFPTKVAEKLQGIVLRIQEKQRELSELEEQRQRYADALAVWEREETRAERARQRKARP</sequence>
<evidence type="ECO:0000256" key="1">
    <source>
        <dbReference type="SAM" id="Coils"/>
    </source>
</evidence>
<feature type="coiled-coil region" evidence="1">
    <location>
        <begin position="23"/>
        <end position="57"/>
    </location>
</feature>
<gene>
    <name evidence="2" type="ORF">LCGC14_1878880</name>
</gene>
<reference evidence="2" key="1">
    <citation type="journal article" date="2015" name="Nature">
        <title>Complex archaea that bridge the gap between prokaryotes and eukaryotes.</title>
        <authorList>
            <person name="Spang A."/>
            <person name="Saw J.H."/>
            <person name="Jorgensen S.L."/>
            <person name="Zaremba-Niedzwiedzka K."/>
            <person name="Martijn J."/>
            <person name="Lind A.E."/>
            <person name="van Eijk R."/>
            <person name="Schleper C."/>
            <person name="Guy L."/>
            <person name="Ettema T.J."/>
        </authorList>
    </citation>
    <scope>NUCLEOTIDE SEQUENCE</scope>
</reference>
<evidence type="ECO:0000313" key="2">
    <source>
        <dbReference type="EMBL" id="KKL93021.1"/>
    </source>
</evidence>
<protein>
    <submittedName>
        <fullName evidence="2">Uncharacterized protein</fullName>
    </submittedName>
</protein>
<dbReference type="AlphaFoldDB" id="A0A0F9GQZ9"/>
<comment type="caution">
    <text evidence="2">The sequence shown here is derived from an EMBL/GenBank/DDBJ whole genome shotgun (WGS) entry which is preliminary data.</text>
</comment>
<accession>A0A0F9GQZ9</accession>
<keyword evidence="1" id="KW-0175">Coiled coil</keyword>
<dbReference type="EMBL" id="LAZR01019307">
    <property type="protein sequence ID" value="KKL93021.1"/>
    <property type="molecule type" value="Genomic_DNA"/>
</dbReference>